<evidence type="ECO:0000313" key="2">
    <source>
        <dbReference type="Proteomes" id="UP000307720"/>
    </source>
</evidence>
<dbReference type="Proteomes" id="UP000307720">
    <property type="component" value="Unassembled WGS sequence"/>
</dbReference>
<organism evidence="1 2">
    <name type="scientific">Hominisplanchenecus murintestinalis</name>
    <dbReference type="NCBI Taxonomy" id="2941517"/>
    <lineage>
        <taxon>Bacteria</taxon>
        <taxon>Bacillati</taxon>
        <taxon>Bacillota</taxon>
        <taxon>Clostridia</taxon>
        <taxon>Lachnospirales</taxon>
        <taxon>Lachnospiraceae</taxon>
        <taxon>Hominisplanchenecus</taxon>
    </lineage>
</organism>
<name>A0AC61QZX3_9FIRM</name>
<sequence length="235" mass="26634">MRNLNEYIQKLRTERNMSQVEISNAFKDKGYNVTNQMVYNWESGRIRISGELLLILCDILEISDIRAAFDRNNVPSLLSDLNESGQKRVSEYADILRASGLYKKEPAEIILLPVKRAMKLFHLPVSAGNGAYLDSDAYDEIEVGNEVPENADFGVTISGDSMEPQFVNGQTVWVHAQNELDDGEIGIFYHNGEGFIKKLEHQDGKTLLISLNHRKYHPRVIKEDDVFLVYGKVVG</sequence>
<comment type="caution">
    <text evidence="1">The sequence shown here is derived from an EMBL/GenBank/DDBJ whole genome shotgun (WGS) entry which is preliminary data.</text>
</comment>
<accession>A0AC61QZX3</accession>
<keyword evidence="2" id="KW-1185">Reference proteome</keyword>
<reference evidence="1" key="1">
    <citation type="submission" date="2019-04" db="EMBL/GenBank/DDBJ databases">
        <title>Microbes associate with the intestines of laboratory mice.</title>
        <authorList>
            <person name="Navarre W."/>
            <person name="Wong E."/>
            <person name="Huang K."/>
            <person name="Tropini C."/>
            <person name="Ng K."/>
            <person name="Yu B."/>
        </authorList>
    </citation>
    <scope>NUCLEOTIDE SEQUENCE</scope>
    <source>
        <strain evidence="1">NM72_1-8</strain>
    </source>
</reference>
<proteinExistence type="predicted"/>
<protein>
    <submittedName>
        <fullName evidence="1">LexA family transcriptional regulator</fullName>
    </submittedName>
</protein>
<dbReference type="EMBL" id="SRZB01000013">
    <property type="protein sequence ID" value="TGX98801.1"/>
    <property type="molecule type" value="Genomic_DNA"/>
</dbReference>
<evidence type="ECO:0000313" key="1">
    <source>
        <dbReference type="EMBL" id="TGX98801.1"/>
    </source>
</evidence>
<gene>
    <name evidence="1" type="ORF">E5357_07505</name>
</gene>